<name>Q8FRY6_COREF</name>
<evidence type="ECO:0000313" key="1">
    <source>
        <dbReference type="EMBL" id="BAC17432.1"/>
    </source>
</evidence>
<protein>
    <submittedName>
        <fullName evidence="1">Putative phosphate transport protein</fullName>
    </submittedName>
</protein>
<sequence>MGPAGEGMAVGLLGLTQDVRGVGFHRLHGDEQLLADLLIGVTAGQQSQHLQLTAGQRIHDRIINHSTLLNSGILLRRIDDARARTGIRGGEGIQDKPGQAWGEEGVARVHPVDGLHQFLAGDGFGDIPACPGADDGDDILGGIGDTQGEEDGLHAGLENPADHGEAATVGHVDVEKHDVGTRLGDAGDGIGHGAGLAHDLHRRTQLSLHARSEHRVVINQKHLNHAS</sequence>
<dbReference type="STRING" id="196164.gene:10741024"/>
<organism evidence="1 2">
    <name type="scientific">Corynebacterium efficiens (strain DSM 44549 / YS-314 / AJ 12310 / JCM 11189 / NBRC 100395)</name>
    <dbReference type="NCBI Taxonomy" id="196164"/>
    <lineage>
        <taxon>Bacteria</taxon>
        <taxon>Bacillati</taxon>
        <taxon>Actinomycetota</taxon>
        <taxon>Actinomycetes</taxon>
        <taxon>Mycobacteriales</taxon>
        <taxon>Corynebacteriaceae</taxon>
        <taxon>Corynebacterium</taxon>
    </lineage>
</organism>
<dbReference type="AlphaFoldDB" id="Q8FRY6"/>
<dbReference type="Proteomes" id="UP000001409">
    <property type="component" value="Chromosome"/>
</dbReference>
<dbReference type="HOGENOM" id="CLU_1218134_0_0_11"/>
<evidence type="ECO:0000313" key="2">
    <source>
        <dbReference type="Proteomes" id="UP000001409"/>
    </source>
</evidence>
<dbReference type="EMBL" id="BA000035">
    <property type="protein sequence ID" value="BAC17432.1"/>
    <property type="molecule type" value="Genomic_DNA"/>
</dbReference>
<proteinExistence type="predicted"/>
<accession>Q8FRY6</accession>
<keyword evidence="2" id="KW-1185">Reference proteome</keyword>
<dbReference type="KEGG" id="cef:CE0622"/>
<reference evidence="1 2" key="1">
    <citation type="journal article" date="2003" name="Genome Res.">
        <title>Comparative complete genome sequence analysis of the amino acid replacements responsible for the thermostability of Corynebacterium efficiens.</title>
        <authorList>
            <person name="Nishio Y."/>
            <person name="Nakamura Y."/>
            <person name="Kawarabayasi Y."/>
            <person name="Usuda Y."/>
            <person name="Kimura E."/>
            <person name="Sugimoto S."/>
            <person name="Matsui K."/>
            <person name="Yamagishi A."/>
            <person name="Kikuchi H."/>
            <person name="Ikeo K."/>
            <person name="Gojobori T."/>
        </authorList>
    </citation>
    <scope>NUCLEOTIDE SEQUENCE [LARGE SCALE GENOMIC DNA]</scope>
    <source>
        <strain evidence="2">DSM 44549 / YS-314 / AJ 12310 / JCM 11189 / NBRC 100395</strain>
    </source>
</reference>